<gene>
    <name evidence="1" type="primary">101897709</name>
</gene>
<evidence type="ECO:0008006" key="2">
    <source>
        <dbReference type="Google" id="ProtNLM"/>
    </source>
</evidence>
<dbReference type="STRING" id="7370.A0A1I8MJ53"/>
<proteinExistence type="predicted"/>
<dbReference type="eggNOG" id="KOG3595">
    <property type="taxonomic scope" value="Eukaryota"/>
</dbReference>
<evidence type="ECO:0000313" key="1">
    <source>
        <dbReference type="EnsemblMetazoa" id="MDOA005449-PA"/>
    </source>
</evidence>
<accession>A0A1I8MJ53</accession>
<reference evidence="1" key="1">
    <citation type="submission" date="2020-05" db="UniProtKB">
        <authorList>
            <consortium name="EnsemblMetazoa"/>
        </authorList>
    </citation>
    <scope>IDENTIFICATION</scope>
    <source>
        <strain evidence="1">Aabys</strain>
    </source>
</reference>
<dbReference type="EnsemblMetazoa" id="MDOA005449-RA">
    <property type="protein sequence ID" value="MDOA005449-PA"/>
    <property type="gene ID" value="MDOA005449"/>
</dbReference>
<sequence>EIINGFLNEPHQERIIFTLNAASLLVPSYNFPEKPLSKMVYFVRNEIPSTLTINNMHESLMIGDLLPNVLENLSVICDDVIFPLLNNPVNQTGWTSVIVNDMKTESQNLRNGIAQMKGLVINRTILPLPICIDEVMANAPAIARG</sequence>
<dbReference type="VEuPathDB" id="VectorBase:MDOA005449"/>
<dbReference type="AlphaFoldDB" id="A0A1I8MJ53"/>
<dbReference type="VEuPathDB" id="VectorBase:MDOMA2_001327"/>
<organism evidence="1">
    <name type="scientific">Musca domestica</name>
    <name type="common">House fly</name>
    <dbReference type="NCBI Taxonomy" id="7370"/>
    <lineage>
        <taxon>Eukaryota</taxon>
        <taxon>Metazoa</taxon>
        <taxon>Ecdysozoa</taxon>
        <taxon>Arthropoda</taxon>
        <taxon>Hexapoda</taxon>
        <taxon>Insecta</taxon>
        <taxon>Pterygota</taxon>
        <taxon>Neoptera</taxon>
        <taxon>Endopterygota</taxon>
        <taxon>Diptera</taxon>
        <taxon>Brachycera</taxon>
        <taxon>Muscomorpha</taxon>
        <taxon>Muscoidea</taxon>
        <taxon>Muscidae</taxon>
        <taxon>Musca</taxon>
    </lineage>
</organism>
<name>A0A1I8MJ53_MUSDO</name>
<protein>
    <recommendedName>
        <fullName evidence="2">Dynein heavy chain</fullName>
    </recommendedName>
</protein>